<organism evidence="1 2">
    <name type="scientific">Leadbetterella byssophila (strain DSM 17132 / JCM 16389 / KACC 11308 / NBRC 106382 / 4M15)</name>
    <dbReference type="NCBI Taxonomy" id="649349"/>
    <lineage>
        <taxon>Bacteria</taxon>
        <taxon>Pseudomonadati</taxon>
        <taxon>Bacteroidota</taxon>
        <taxon>Cytophagia</taxon>
        <taxon>Cytophagales</taxon>
        <taxon>Leadbetterellaceae</taxon>
        <taxon>Leadbetterella</taxon>
    </lineage>
</organism>
<dbReference type="KEGG" id="lby:Lbys_0090"/>
<dbReference type="Proteomes" id="UP000007435">
    <property type="component" value="Chromosome"/>
</dbReference>
<dbReference type="Gene3D" id="3.30.420.250">
    <property type="match status" value="1"/>
</dbReference>
<evidence type="ECO:0000313" key="2">
    <source>
        <dbReference type="Proteomes" id="UP000007435"/>
    </source>
</evidence>
<sequence>MLVDDRFNPVRCDAYDLYIEIQFNRLRFIAKKDEEILCLEDHFLGVCTDPTHTSVQVEKLMAIHPFLCRKDWKSVHLISQFQIHALVPTEAFGEAEKYLCLVFNDINKDNFIFFSEVIEKQTLHIGTLESIYQAFQKYYERIELHSPMTAGLRLTLERKKHQIIISDHFLDYYFYYPKKGSVSVRRIPLIDLEELDVENQPTTLWGEITPYGNLYNQIKEKIKSIEMGSINRGIANIYSELPQHRYITLLNI</sequence>
<evidence type="ECO:0000313" key="1">
    <source>
        <dbReference type="EMBL" id="ADQ15886.1"/>
    </source>
</evidence>
<proteinExistence type="predicted"/>
<gene>
    <name evidence="1" type="ordered locus">Lbys_0090</name>
</gene>
<dbReference type="STRING" id="649349.Lbys_0090"/>
<dbReference type="RefSeq" id="WP_013406942.1">
    <property type="nucleotide sequence ID" value="NC_014655.1"/>
</dbReference>
<accession>E4RSN6</accession>
<reference evidence="1 2" key="2">
    <citation type="journal article" date="2011" name="Stand. Genomic Sci.">
        <title>Complete genome sequence of Leadbetterella byssophila type strain (4M15).</title>
        <authorList>
            <person name="Abt B."/>
            <person name="Teshima H."/>
            <person name="Lucas S."/>
            <person name="Lapidus A."/>
            <person name="Del Rio T.G."/>
            <person name="Nolan M."/>
            <person name="Tice H."/>
            <person name="Cheng J.F."/>
            <person name="Pitluck S."/>
            <person name="Liolios K."/>
            <person name="Pagani I."/>
            <person name="Ivanova N."/>
            <person name="Mavromatis K."/>
            <person name="Pati A."/>
            <person name="Tapia R."/>
            <person name="Han C."/>
            <person name="Goodwin L."/>
            <person name="Chen A."/>
            <person name="Palaniappan K."/>
            <person name="Land M."/>
            <person name="Hauser L."/>
            <person name="Chang Y.J."/>
            <person name="Jeffries C.D."/>
            <person name="Rohde M."/>
            <person name="Goker M."/>
            <person name="Tindall B.J."/>
            <person name="Detter J.C."/>
            <person name="Woyke T."/>
            <person name="Bristow J."/>
            <person name="Eisen J.A."/>
            <person name="Markowitz V."/>
            <person name="Hugenholtz P."/>
            <person name="Klenk H.P."/>
            <person name="Kyrpides N.C."/>
        </authorList>
    </citation>
    <scope>NUCLEOTIDE SEQUENCE [LARGE SCALE GENOMIC DNA]</scope>
    <source>
        <strain evidence="2">DSM 17132 / JCM 16389 / KACC 11308 / NBRC 106382 / 4M15</strain>
    </source>
</reference>
<dbReference type="Pfam" id="PF12864">
    <property type="entry name" value="DUF3822"/>
    <property type="match status" value="1"/>
</dbReference>
<dbReference type="OrthoDB" id="658622at2"/>
<dbReference type="AlphaFoldDB" id="E4RSN6"/>
<dbReference type="EMBL" id="CP002305">
    <property type="protein sequence ID" value="ADQ15886.1"/>
    <property type="molecule type" value="Genomic_DNA"/>
</dbReference>
<keyword evidence="2" id="KW-1185">Reference proteome</keyword>
<name>E4RSN6_LEAB4</name>
<dbReference type="InterPro" id="IPR024213">
    <property type="entry name" value="DUF3822"/>
</dbReference>
<protein>
    <submittedName>
        <fullName evidence="1">Uncharacterized protein</fullName>
    </submittedName>
</protein>
<reference key="1">
    <citation type="submission" date="2010-11" db="EMBL/GenBank/DDBJ databases">
        <title>The complete genome of Leadbetterella byssophila DSM 17132.</title>
        <authorList>
            <consortium name="US DOE Joint Genome Institute (JGI-PGF)"/>
            <person name="Lucas S."/>
            <person name="Copeland A."/>
            <person name="Lapidus A."/>
            <person name="Glavina del Rio T."/>
            <person name="Dalin E."/>
            <person name="Tice H."/>
            <person name="Bruce D."/>
            <person name="Goodwin L."/>
            <person name="Pitluck S."/>
            <person name="Kyrpides N."/>
            <person name="Mavromatis K."/>
            <person name="Ivanova N."/>
            <person name="Teshima H."/>
            <person name="Brettin T."/>
            <person name="Detter J.C."/>
            <person name="Han C."/>
            <person name="Tapia R."/>
            <person name="Land M."/>
            <person name="Hauser L."/>
            <person name="Markowitz V."/>
            <person name="Cheng J.-F."/>
            <person name="Hugenholtz P."/>
            <person name="Woyke T."/>
            <person name="Wu D."/>
            <person name="Tindall B."/>
            <person name="Pomrenke H.G."/>
            <person name="Brambilla E."/>
            <person name="Klenk H.-P."/>
            <person name="Eisen J.A."/>
        </authorList>
    </citation>
    <scope>NUCLEOTIDE SEQUENCE [LARGE SCALE GENOMIC DNA]</scope>
    <source>
        <strain>DSM 17132</strain>
    </source>
</reference>
<dbReference type="HOGENOM" id="CLU_081202_0_0_10"/>